<sequence length="393" mass="43991">MFLRKLNIEFKYVNIYIMKSIFTFILLLVIGSSTATAQIQTLERYLLSTAKLELRSGPGANYNIIGEIPQGTQVYVITSGYGEWSTVQYKNGNGFVLTNLLKEDNSLAEKERKLKEAQDKIKAAQLAAQQAIAVAKENARKAIAEAERLEKLAQEQAQTQVKLTERELLLAKQDLNAAEKRRLAELQATEEALRKNQGNVAQSGTVPDKSTSNAGSSNKPKAKAAPTNVTRENNYSSWTKKTYKNGATPKSFNFKGKYEYKLDNYLKIEVGKNTDVVVKLVKQGKTPSDDETVRIVYINSNQTQFIRNIPEGEYYCVIAYGKDWREEAGTNNGTFTKNALYERGKDVLNFYTIKTSDGINVPSYSLSLDLLPNGTLQDENYSDDISPSAFNKF</sequence>
<dbReference type="Proteomes" id="UP001500459">
    <property type="component" value="Unassembled WGS sequence"/>
</dbReference>
<comment type="caution">
    <text evidence="3">The sequence shown here is derived from an EMBL/GenBank/DDBJ whole genome shotgun (WGS) entry which is preliminary data.</text>
</comment>
<feature type="domain" description="SH3b" evidence="2">
    <location>
        <begin position="42"/>
        <end position="105"/>
    </location>
</feature>
<organism evidence="3 4">
    <name type="scientific">Aquimarina addita</name>
    <dbReference type="NCBI Taxonomy" id="870485"/>
    <lineage>
        <taxon>Bacteria</taxon>
        <taxon>Pseudomonadati</taxon>
        <taxon>Bacteroidota</taxon>
        <taxon>Flavobacteriia</taxon>
        <taxon>Flavobacteriales</taxon>
        <taxon>Flavobacteriaceae</taxon>
        <taxon>Aquimarina</taxon>
    </lineage>
</organism>
<feature type="compositionally biased region" description="Polar residues" evidence="1">
    <location>
        <begin position="196"/>
        <end position="219"/>
    </location>
</feature>
<evidence type="ECO:0000256" key="1">
    <source>
        <dbReference type="SAM" id="MobiDB-lite"/>
    </source>
</evidence>
<dbReference type="SMART" id="SM00287">
    <property type="entry name" value="SH3b"/>
    <property type="match status" value="1"/>
</dbReference>
<evidence type="ECO:0000313" key="4">
    <source>
        <dbReference type="Proteomes" id="UP001500459"/>
    </source>
</evidence>
<feature type="region of interest" description="Disordered" evidence="1">
    <location>
        <begin position="194"/>
        <end position="233"/>
    </location>
</feature>
<accession>A0ABP7XED3</accession>
<dbReference type="EMBL" id="BAABCW010000003">
    <property type="protein sequence ID" value="GAA4112803.1"/>
    <property type="molecule type" value="Genomic_DNA"/>
</dbReference>
<protein>
    <recommendedName>
        <fullName evidence="2">SH3b domain-containing protein</fullName>
    </recommendedName>
</protein>
<name>A0ABP7XED3_9FLAO</name>
<evidence type="ECO:0000259" key="2">
    <source>
        <dbReference type="PROSITE" id="PS51781"/>
    </source>
</evidence>
<evidence type="ECO:0000313" key="3">
    <source>
        <dbReference type="EMBL" id="GAA4112803.1"/>
    </source>
</evidence>
<dbReference type="InterPro" id="IPR003646">
    <property type="entry name" value="SH3-like_bac-type"/>
</dbReference>
<dbReference type="Gene3D" id="2.30.30.40">
    <property type="entry name" value="SH3 Domains"/>
    <property type="match status" value="1"/>
</dbReference>
<keyword evidence="4" id="KW-1185">Reference proteome</keyword>
<dbReference type="Pfam" id="PF08239">
    <property type="entry name" value="SH3_3"/>
    <property type="match status" value="1"/>
</dbReference>
<gene>
    <name evidence="3" type="ORF">GCM10022393_11410</name>
</gene>
<reference evidence="4" key="1">
    <citation type="journal article" date="2019" name="Int. J. Syst. Evol. Microbiol.">
        <title>The Global Catalogue of Microorganisms (GCM) 10K type strain sequencing project: providing services to taxonomists for standard genome sequencing and annotation.</title>
        <authorList>
            <consortium name="The Broad Institute Genomics Platform"/>
            <consortium name="The Broad Institute Genome Sequencing Center for Infectious Disease"/>
            <person name="Wu L."/>
            <person name="Ma J."/>
        </authorList>
    </citation>
    <scope>NUCLEOTIDE SEQUENCE [LARGE SCALE GENOMIC DNA]</scope>
    <source>
        <strain evidence="4">JCM 17106</strain>
    </source>
</reference>
<proteinExistence type="predicted"/>
<dbReference type="PROSITE" id="PS51781">
    <property type="entry name" value="SH3B"/>
    <property type="match status" value="1"/>
</dbReference>